<feature type="compositionally biased region" description="Basic residues" evidence="1">
    <location>
        <begin position="1"/>
        <end position="14"/>
    </location>
</feature>
<feature type="compositionally biased region" description="Basic and acidic residues" evidence="1">
    <location>
        <begin position="473"/>
        <end position="490"/>
    </location>
</feature>
<feature type="compositionally biased region" description="Basic and acidic residues" evidence="1">
    <location>
        <begin position="561"/>
        <end position="570"/>
    </location>
</feature>
<protein>
    <submittedName>
        <fullName evidence="2">Uncharacterized protein</fullName>
    </submittedName>
</protein>
<proteinExistence type="predicted"/>
<dbReference type="eggNOG" id="ENOG502R8Y0">
    <property type="taxonomic scope" value="Eukaryota"/>
</dbReference>
<keyword evidence="3" id="KW-1185">Reference proteome</keyword>
<sequence length="627" mass="67854">MPPKRKNNKKKGRKAPTSAKSNTAGQPSGGRVPFGPPRPPAAAPTRRSNDDASTDESNDIVHESNLMHAGGRITAPQDWGAIAPAMMIQTTPFRYVPNSLSTSLCNYVTNSTSSDDDSSEEIPPPLSANSNRRPSQAAATGPPSSVTFESSSSEGSDGEDLSDDDASDDYSSDDIPALVVRHMSNEKKPPTRPVTSTQSTTAEAATTKKKKNKKKKKKKSPDVDTSVEAPLPGSPSKTAIEDSGIQELLSKFGMMDDDATEVYLALTSSPNKARGFHTGPQRMEMQLLVELAHDNMQKLASFVGLDISMISRPAFIPKSSLGDITVDDTLGNLFISLKTANNDPLWTLLDEGKTSPILQAALTGTVESLKWFERNASTALDAFVHRGVRQVEVTMLLDAGVQVNCKSVAALFSKLDQGAGHQFNNETAKMLCERSTIVMSAKSDYKLVMSSISGRLSKNQSSSIKFALGQASERMRSRMEKNRHVSELPPKDGSNAKSAAPSKEDIKAKKADEEYERKRAALSLKTNKITGALQWYTNLLQELAATASKTKYILTEDDGEEQQKPEDVVDKSAPSKSKTRVLSSEEVMEALDNCESEDALVTLESGVDIFNQDGMSTWTIDITETAH</sequence>
<feature type="region of interest" description="Disordered" evidence="1">
    <location>
        <begin position="1"/>
        <end position="69"/>
    </location>
</feature>
<feature type="compositionally biased region" description="Low complexity" evidence="1">
    <location>
        <begin position="195"/>
        <end position="205"/>
    </location>
</feature>
<gene>
    <name evidence="2" type="ORF">THAOC_05041</name>
</gene>
<evidence type="ECO:0000313" key="3">
    <source>
        <dbReference type="Proteomes" id="UP000266841"/>
    </source>
</evidence>
<accession>K0THX9</accession>
<evidence type="ECO:0000313" key="2">
    <source>
        <dbReference type="EMBL" id="EJK73341.1"/>
    </source>
</evidence>
<dbReference type="AlphaFoldDB" id="K0THX9"/>
<evidence type="ECO:0000256" key="1">
    <source>
        <dbReference type="SAM" id="MobiDB-lite"/>
    </source>
</evidence>
<reference evidence="2 3" key="1">
    <citation type="journal article" date="2012" name="Genome Biol.">
        <title>Genome and low-iron response of an oceanic diatom adapted to chronic iron limitation.</title>
        <authorList>
            <person name="Lommer M."/>
            <person name="Specht M."/>
            <person name="Roy A.S."/>
            <person name="Kraemer L."/>
            <person name="Andreson R."/>
            <person name="Gutowska M.A."/>
            <person name="Wolf J."/>
            <person name="Bergner S.V."/>
            <person name="Schilhabel M.B."/>
            <person name="Klostermeier U.C."/>
            <person name="Beiko R.G."/>
            <person name="Rosenstiel P."/>
            <person name="Hippler M."/>
            <person name="Laroche J."/>
        </authorList>
    </citation>
    <scope>NUCLEOTIDE SEQUENCE [LARGE SCALE GENOMIC DNA]</scope>
    <source>
        <strain evidence="2 3">CCMP1005</strain>
    </source>
</reference>
<name>K0THX9_THAOC</name>
<feature type="region of interest" description="Disordered" evidence="1">
    <location>
        <begin position="471"/>
        <end position="512"/>
    </location>
</feature>
<dbReference type="Proteomes" id="UP000266841">
    <property type="component" value="Unassembled WGS sequence"/>
</dbReference>
<feature type="compositionally biased region" description="Basic and acidic residues" evidence="1">
    <location>
        <begin position="502"/>
        <end position="512"/>
    </location>
</feature>
<dbReference type="EMBL" id="AGNL01004583">
    <property type="protein sequence ID" value="EJK73341.1"/>
    <property type="molecule type" value="Genomic_DNA"/>
</dbReference>
<feature type="compositionally biased region" description="Basic residues" evidence="1">
    <location>
        <begin position="207"/>
        <end position="219"/>
    </location>
</feature>
<feature type="compositionally biased region" description="Acidic residues" evidence="1">
    <location>
        <begin position="156"/>
        <end position="172"/>
    </location>
</feature>
<feature type="compositionally biased region" description="Polar residues" evidence="1">
    <location>
        <begin position="127"/>
        <end position="148"/>
    </location>
</feature>
<feature type="region of interest" description="Disordered" evidence="1">
    <location>
        <begin position="106"/>
        <end position="239"/>
    </location>
</feature>
<organism evidence="2 3">
    <name type="scientific">Thalassiosira oceanica</name>
    <name type="common">Marine diatom</name>
    <dbReference type="NCBI Taxonomy" id="159749"/>
    <lineage>
        <taxon>Eukaryota</taxon>
        <taxon>Sar</taxon>
        <taxon>Stramenopiles</taxon>
        <taxon>Ochrophyta</taxon>
        <taxon>Bacillariophyta</taxon>
        <taxon>Coscinodiscophyceae</taxon>
        <taxon>Thalassiosirophycidae</taxon>
        <taxon>Thalassiosirales</taxon>
        <taxon>Thalassiosiraceae</taxon>
        <taxon>Thalassiosira</taxon>
    </lineage>
</organism>
<feature type="non-terminal residue" evidence="2">
    <location>
        <position position="627"/>
    </location>
</feature>
<feature type="region of interest" description="Disordered" evidence="1">
    <location>
        <begin position="556"/>
        <end position="580"/>
    </location>
</feature>
<comment type="caution">
    <text evidence="2">The sequence shown here is derived from an EMBL/GenBank/DDBJ whole genome shotgun (WGS) entry which is preliminary data.</text>
</comment>